<reference evidence="1 2" key="1">
    <citation type="submission" date="2019-08" db="EMBL/GenBank/DDBJ databases">
        <title>Deep-cultivation of Planctomycetes and their phenomic and genomic characterization uncovers novel biology.</title>
        <authorList>
            <person name="Wiegand S."/>
            <person name="Jogler M."/>
            <person name="Boedeker C."/>
            <person name="Pinto D."/>
            <person name="Vollmers J."/>
            <person name="Rivas-Marin E."/>
            <person name="Kohn T."/>
            <person name="Peeters S.H."/>
            <person name="Heuer A."/>
            <person name="Rast P."/>
            <person name="Oberbeckmann S."/>
            <person name="Bunk B."/>
            <person name="Jeske O."/>
            <person name="Meyerdierks A."/>
            <person name="Storesund J.E."/>
            <person name="Kallscheuer N."/>
            <person name="Luecker S."/>
            <person name="Lage O.M."/>
            <person name="Pohl T."/>
            <person name="Merkel B.J."/>
            <person name="Hornburger P."/>
            <person name="Mueller R.-W."/>
            <person name="Bruemmer F."/>
            <person name="Labrenz M."/>
            <person name="Spormann A.M."/>
            <person name="Op den Camp H."/>
            <person name="Overmann J."/>
            <person name="Amann R."/>
            <person name="Jetten M.S.M."/>
            <person name="Mascher T."/>
            <person name="Medema M.H."/>
            <person name="Devos D.P."/>
            <person name="Kaster A.-K."/>
            <person name="Ovreas L."/>
            <person name="Rohde M."/>
            <person name="Galperin M.Y."/>
            <person name="Jogler C."/>
        </authorList>
    </citation>
    <scope>NUCLEOTIDE SEQUENCE [LARGE SCALE GENOMIC DNA]</scope>
    <source>
        <strain evidence="1 2">OJF2</strain>
    </source>
</reference>
<gene>
    <name evidence="1" type="ORF">OJF2_59630</name>
</gene>
<dbReference type="EMBL" id="CP042997">
    <property type="protein sequence ID" value="QEH37373.1"/>
    <property type="molecule type" value="Genomic_DNA"/>
</dbReference>
<name>A0A5B9W9Z2_9BACT</name>
<evidence type="ECO:0000313" key="2">
    <source>
        <dbReference type="Proteomes" id="UP000324233"/>
    </source>
</evidence>
<dbReference type="AlphaFoldDB" id="A0A5B9W9Z2"/>
<dbReference type="KEGG" id="agv:OJF2_59630"/>
<dbReference type="Proteomes" id="UP000324233">
    <property type="component" value="Chromosome"/>
</dbReference>
<sequence length="149" mass="16236">MDVGTASGWARVEFEFGTALSGDYKWLIDTYGTGHSCDLPVVLNPFAMAEGRNLLAQMKPLLAHNRSSPTYRRPFLHFPEPGGLLAVAQDLNAGSLFWLTAGDAGNWALFHYDGGGRRHQAHPTTLVEFLVAWIGGRSPESFFGVGNSQ</sequence>
<evidence type="ECO:0000313" key="1">
    <source>
        <dbReference type="EMBL" id="QEH37373.1"/>
    </source>
</evidence>
<accession>A0A5B9W9Z2</accession>
<organism evidence="1 2">
    <name type="scientific">Aquisphaera giovannonii</name>
    <dbReference type="NCBI Taxonomy" id="406548"/>
    <lineage>
        <taxon>Bacteria</taxon>
        <taxon>Pseudomonadati</taxon>
        <taxon>Planctomycetota</taxon>
        <taxon>Planctomycetia</taxon>
        <taxon>Isosphaerales</taxon>
        <taxon>Isosphaeraceae</taxon>
        <taxon>Aquisphaera</taxon>
    </lineage>
</organism>
<keyword evidence="2" id="KW-1185">Reference proteome</keyword>
<evidence type="ECO:0008006" key="3">
    <source>
        <dbReference type="Google" id="ProtNLM"/>
    </source>
</evidence>
<protein>
    <recommendedName>
        <fullName evidence="3">SMI1/KNR4 family protein</fullName>
    </recommendedName>
</protein>
<proteinExistence type="predicted"/>